<evidence type="ECO:0000313" key="2">
    <source>
        <dbReference type="EMBL" id="CAK0878556.1"/>
    </source>
</evidence>
<comment type="caution">
    <text evidence="2">The sequence shown here is derived from an EMBL/GenBank/DDBJ whole genome shotgun (WGS) entry which is preliminary data.</text>
</comment>
<evidence type="ECO:0000256" key="1">
    <source>
        <dbReference type="ARBA" id="ARBA00009431"/>
    </source>
</evidence>
<dbReference type="Proteomes" id="UP001189429">
    <property type="component" value="Unassembled WGS sequence"/>
</dbReference>
<dbReference type="Pfam" id="PF00450">
    <property type="entry name" value="Peptidase_S10"/>
    <property type="match status" value="1"/>
</dbReference>
<reference evidence="2" key="1">
    <citation type="submission" date="2023-10" db="EMBL/GenBank/DDBJ databases">
        <authorList>
            <person name="Chen Y."/>
            <person name="Shah S."/>
            <person name="Dougan E. K."/>
            <person name="Thang M."/>
            <person name="Chan C."/>
        </authorList>
    </citation>
    <scope>NUCLEOTIDE SEQUENCE [LARGE SCALE GENOMIC DNA]</scope>
</reference>
<dbReference type="Gene3D" id="3.40.50.11320">
    <property type="match status" value="1"/>
</dbReference>
<comment type="similarity">
    <text evidence="1">Belongs to the peptidase S10 family.</text>
</comment>
<dbReference type="InterPro" id="IPR029058">
    <property type="entry name" value="AB_hydrolase_fold"/>
</dbReference>
<proteinExistence type="inferred from homology"/>
<accession>A0ABN9W1T9</accession>
<sequence length="131" mass="14753">MRVVGKPRFDFHTALQYNFSAFSLLEAYRERLAPRLHILQYSNGTQRWIESLGLPVLEPWRPWALPGGGPPAGYRVRYDAGGPEGTSSFTYATLRDAGHMAPRYKPREALHMIRQFLRGASSAAEAAEVFT</sequence>
<keyword evidence="3" id="KW-1185">Reference proteome</keyword>
<dbReference type="EMBL" id="CAUYUJ010017860">
    <property type="protein sequence ID" value="CAK0878556.1"/>
    <property type="molecule type" value="Genomic_DNA"/>
</dbReference>
<gene>
    <name evidence="2" type="ORF">PCOR1329_LOCUS62281</name>
</gene>
<protein>
    <recommendedName>
        <fullName evidence="4">Carboxypeptidase</fullName>
    </recommendedName>
</protein>
<dbReference type="SUPFAM" id="SSF53474">
    <property type="entry name" value="alpha/beta-Hydrolases"/>
    <property type="match status" value="1"/>
</dbReference>
<evidence type="ECO:0008006" key="4">
    <source>
        <dbReference type="Google" id="ProtNLM"/>
    </source>
</evidence>
<name>A0ABN9W1T9_9DINO</name>
<organism evidence="2 3">
    <name type="scientific">Prorocentrum cordatum</name>
    <dbReference type="NCBI Taxonomy" id="2364126"/>
    <lineage>
        <taxon>Eukaryota</taxon>
        <taxon>Sar</taxon>
        <taxon>Alveolata</taxon>
        <taxon>Dinophyceae</taxon>
        <taxon>Prorocentrales</taxon>
        <taxon>Prorocentraceae</taxon>
        <taxon>Prorocentrum</taxon>
    </lineage>
</organism>
<evidence type="ECO:0000313" key="3">
    <source>
        <dbReference type="Proteomes" id="UP001189429"/>
    </source>
</evidence>
<dbReference type="InterPro" id="IPR001563">
    <property type="entry name" value="Peptidase_S10"/>
</dbReference>